<dbReference type="AlphaFoldDB" id="A0A2U2XG99"/>
<comment type="caution">
    <text evidence="1">The sequence shown here is derived from an EMBL/GenBank/DDBJ whole genome shotgun (WGS) entry which is preliminary data.</text>
</comment>
<evidence type="ECO:0000313" key="1">
    <source>
        <dbReference type="EMBL" id="PWH86815.1"/>
    </source>
</evidence>
<dbReference type="RefSeq" id="WP_109357895.1">
    <property type="nucleotide sequence ID" value="NZ_QFRJ01000001.1"/>
</dbReference>
<accession>A0A2U2XG99</accession>
<reference evidence="1 2" key="2">
    <citation type="submission" date="2018-05" db="EMBL/GenBank/DDBJ databases">
        <authorList>
            <person name="Lanie J.A."/>
            <person name="Ng W.-L."/>
            <person name="Kazmierczak K.M."/>
            <person name="Andrzejewski T.M."/>
            <person name="Davidsen T.M."/>
            <person name="Wayne K.J."/>
            <person name="Tettelin H."/>
            <person name="Glass J.I."/>
            <person name="Rusch D."/>
            <person name="Podicherti R."/>
            <person name="Tsui H.-C.T."/>
            <person name="Winkler M.E."/>
        </authorList>
    </citation>
    <scope>NUCLEOTIDE SEQUENCE [LARGE SCALE GENOMIC DNA]</scope>
    <source>
        <strain evidence="1 2">C305</strain>
    </source>
</reference>
<dbReference type="Proteomes" id="UP000245370">
    <property type="component" value="Unassembled WGS sequence"/>
</dbReference>
<proteinExistence type="predicted"/>
<protein>
    <submittedName>
        <fullName evidence="1">Uncharacterized protein</fullName>
    </submittedName>
</protein>
<gene>
    <name evidence="1" type="ORF">DIT68_00705</name>
</gene>
<name>A0A2U2XG99_9FLAO</name>
<keyword evidence="2" id="KW-1185">Reference proteome</keyword>
<reference evidence="1 2" key="1">
    <citation type="submission" date="2018-05" db="EMBL/GenBank/DDBJ databases">
        <title>Brumimicrobium oceani sp. nov., isolated from coastal sediment.</title>
        <authorList>
            <person name="Kou Y."/>
        </authorList>
    </citation>
    <scope>NUCLEOTIDE SEQUENCE [LARGE SCALE GENOMIC DNA]</scope>
    <source>
        <strain evidence="1 2">C305</strain>
    </source>
</reference>
<sequence>MISVHTNIKKLELDIKHILETNKNLKKSEIENLLNIYPNEEMGFEHQVISKALFEQLKSVIKLNTHNFMELLNHFDLLQKWTEQDYLTNCVGEQINSENQLFEKL</sequence>
<dbReference type="EMBL" id="QFRJ01000001">
    <property type="protein sequence ID" value="PWH86815.1"/>
    <property type="molecule type" value="Genomic_DNA"/>
</dbReference>
<organism evidence="1 2">
    <name type="scientific">Brumimicrobium oceani</name>
    <dbReference type="NCBI Taxonomy" id="2100725"/>
    <lineage>
        <taxon>Bacteria</taxon>
        <taxon>Pseudomonadati</taxon>
        <taxon>Bacteroidota</taxon>
        <taxon>Flavobacteriia</taxon>
        <taxon>Flavobacteriales</taxon>
        <taxon>Crocinitomicaceae</taxon>
        <taxon>Brumimicrobium</taxon>
    </lineage>
</organism>
<evidence type="ECO:0000313" key="2">
    <source>
        <dbReference type="Proteomes" id="UP000245370"/>
    </source>
</evidence>